<dbReference type="Proteomes" id="UP000789595">
    <property type="component" value="Unassembled WGS sequence"/>
</dbReference>
<dbReference type="SUPFAM" id="SSF48452">
    <property type="entry name" value="TPR-like"/>
    <property type="match status" value="1"/>
</dbReference>
<dbReference type="Gene3D" id="3.30.40.10">
    <property type="entry name" value="Zinc/RING finger domain, C3HC4 (zinc finger)"/>
    <property type="match status" value="1"/>
</dbReference>
<evidence type="ECO:0000256" key="3">
    <source>
        <dbReference type="ARBA" id="ARBA00022833"/>
    </source>
</evidence>
<dbReference type="PROSITE" id="PS50865">
    <property type="entry name" value="ZF_MYND_2"/>
    <property type="match status" value="1"/>
</dbReference>
<dbReference type="GO" id="GO:0008270">
    <property type="term" value="F:zinc ion binding"/>
    <property type="evidence" value="ECO:0007669"/>
    <property type="project" value="UniProtKB-KW"/>
</dbReference>
<dbReference type="AlphaFoldDB" id="A0A8J2X2K4"/>
<evidence type="ECO:0000256" key="2">
    <source>
        <dbReference type="ARBA" id="ARBA00022771"/>
    </source>
</evidence>
<dbReference type="InterPro" id="IPR002893">
    <property type="entry name" value="Znf_MYND"/>
</dbReference>
<accession>A0A8J2X2K4</accession>
<proteinExistence type="predicted"/>
<dbReference type="OrthoDB" id="42563at2759"/>
<evidence type="ECO:0000259" key="5">
    <source>
        <dbReference type="PROSITE" id="PS50865"/>
    </source>
</evidence>
<evidence type="ECO:0000256" key="4">
    <source>
        <dbReference type="PROSITE-ProRule" id="PRU00134"/>
    </source>
</evidence>
<dbReference type="EMBL" id="CAKKNE010000005">
    <property type="protein sequence ID" value="CAH0377826.1"/>
    <property type="molecule type" value="Genomic_DNA"/>
</dbReference>
<name>A0A8J2X2K4_9STRA</name>
<reference evidence="6" key="1">
    <citation type="submission" date="2021-11" db="EMBL/GenBank/DDBJ databases">
        <authorList>
            <consortium name="Genoscope - CEA"/>
            <person name="William W."/>
        </authorList>
    </citation>
    <scope>NUCLEOTIDE SEQUENCE</scope>
</reference>
<dbReference type="InterPro" id="IPR013083">
    <property type="entry name" value="Znf_RING/FYVE/PHD"/>
</dbReference>
<dbReference type="Gene3D" id="1.25.40.10">
    <property type="entry name" value="Tetratricopeptide repeat domain"/>
    <property type="match status" value="1"/>
</dbReference>
<comment type="caution">
    <text evidence="6">The sequence shown here is derived from an EMBL/GenBank/DDBJ whole genome shotgun (WGS) entry which is preliminary data.</text>
</comment>
<keyword evidence="7" id="KW-1185">Reference proteome</keyword>
<dbReference type="InterPro" id="IPR011990">
    <property type="entry name" value="TPR-like_helical_dom_sf"/>
</dbReference>
<organism evidence="6 7">
    <name type="scientific">Pelagomonas calceolata</name>
    <dbReference type="NCBI Taxonomy" id="35677"/>
    <lineage>
        <taxon>Eukaryota</taxon>
        <taxon>Sar</taxon>
        <taxon>Stramenopiles</taxon>
        <taxon>Ochrophyta</taxon>
        <taxon>Pelagophyceae</taxon>
        <taxon>Pelagomonadales</taxon>
        <taxon>Pelagomonadaceae</taxon>
        <taxon>Pelagomonas</taxon>
    </lineage>
</organism>
<gene>
    <name evidence="6" type="ORF">PECAL_5P23470</name>
</gene>
<dbReference type="Gene3D" id="6.10.140.2220">
    <property type="match status" value="1"/>
</dbReference>
<evidence type="ECO:0000256" key="1">
    <source>
        <dbReference type="ARBA" id="ARBA00022723"/>
    </source>
</evidence>
<keyword evidence="3" id="KW-0862">Zinc</keyword>
<protein>
    <recommendedName>
        <fullName evidence="5">MYND-type domain-containing protein</fullName>
    </recommendedName>
</protein>
<sequence>MILTTCAACAAPLSLDAPRCIRCHTRYCNQTCQHDHWRRGHKQICKKIHRGGNAEKYHADKKYKEAVAAAVAATADDYLPATRGFTCYICDTATSEGLVHGGCNCVGPAGFAHMSCLVRTAEIKGDDVERLYGSLADVPEMDDAWDRWSECSLCGAFLKSHVRLALGWACWKTYLGRPEGDEFRMNAMNKLGDAMHYIDMYEAAIAVYEAEIAVRQRVAGPDNDQFCMIGIARRSIAVSCERLGRTEESLEMYHSVHAALLDRSRDNPSYCEGELAAALDLAEALIKQSKYPEAKKLLIPRIREAIRLVGPDATLTLELRYQYAKVLFFDDDGTTADQCKAITTLRNICKIAERWDSSDQMAQSIFGVMQLDLGFWEEAVAAGEGSPERTRAHIAYTRDPLGGS</sequence>
<keyword evidence="1" id="KW-0479">Metal-binding</keyword>
<feature type="domain" description="MYND-type" evidence="5">
    <location>
        <begin position="6"/>
        <end position="45"/>
    </location>
</feature>
<evidence type="ECO:0000313" key="6">
    <source>
        <dbReference type="EMBL" id="CAH0377826.1"/>
    </source>
</evidence>
<dbReference type="Pfam" id="PF01753">
    <property type="entry name" value="zf-MYND"/>
    <property type="match status" value="1"/>
</dbReference>
<keyword evidence="2 4" id="KW-0863">Zinc-finger</keyword>
<dbReference type="SUPFAM" id="SSF144232">
    <property type="entry name" value="HIT/MYND zinc finger-like"/>
    <property type="match status" value="1"/>
</dbReference>
<evidence type="ECO:0000313" key="7">
    <source>
        <dbReference type="Proteomes" id="UP000789595"/>
    </source>
</evidence>